<dbReference type="InterPro" id="IPR021146">
    <property type="entry name" value="Phage_gp6-like_head-tail"/>
</dbReference>
<evidence type="ECO:0008006" key="3">
    <source>
        <dbReference type="Google" id="ProtNLM"/>
    </source>
</evidence>
<dbReference type="Proteomes" id="UP000319148">
    <property type="component" value="Unassembled WGS sequence"/>
</dbReference>
<evidence type="ECO:0000313" key="2">
    <source>
        <dbReference type="Proteomes" id="UP000319148"/>
    </source>
</evidence>
<proteinExistence type="predicted"/>
<dbReference type="Gene3D" id="1.10.3230.30">
    <property type="entry name" value="Phage gp6-like head-tail connector protein"/>
    <property type="match status" value="1"/>
</dbReference>
<name>A0A501PC31_9PROT</name>
<comment type="caution">
    <text evidence="1">The sequence shown here is derived from an EMBL/GenBank/DDBJ whole genome shotgun (WGS) entry which is preliminary data.</text>
</comment>
<dbReference type="Pfam" id="PF05135">
    <property type="entry name" value="Phage_connect_1"/>
    <property type="match status" value="1"/>
</dbReference>
<accession>A0A501PC31</accession>
<protein>
    <recommendedName>
        <fullName evidence="3">Phage gp6-like head-tail connector protein</fullName>
    </recommendedName>
</protein>
<dbReference type="RefSeq" id="WP_139942064.1">
    <property type="nucleotide sequence ID" value="NZ_JBHSYP010000005.1"/>
</dbReference>
<sequence>MKLELMIPPAAEPLTLAEVKEFLKIDHGDEDSLLSGLIRSGRLACEIFIDRKLVSQHWRCFRNDWGAGSVYLPFSPIRSVEEVAVFRDGDYVPLAAESWLLDLDSFRPRLIGTPGHGWPDPDIPVAGIRISFTAGYGESWNEVPADIRQGLLHWIAAAFQQGEEAVRDRRLAEDLWRPYRRVKL</sequence>
<organism evidence="1 2">
    <name type="scientific">Emcibacter nanhaiensis</name>
    <dbReference type="NCBI Taxonomy" id="1505037"/>
    <lineage>
        <taxon>Bacteria</taxon>
        <taxon>Pseudomonadati</taxon>
        <taxon>Pseudomonadota</taxon>
        <taxon>Alphaproteobacteria</taxon>
        <taxon>Emcibacterales</taxon>
        <taxon>Emcibacteraceae</taxon>
        <taxon>Emcibacter</taxon>
    </lineage>
</organism>
<dbReference type="InterPro" id="IPR011738">
    <property type="entry name" value="Phage_CHP"/>
</dbReference>
<reference evidence="2" key="1">
    <citation type="submission" date="2019-06" db="EMBL/GenBank/DDBJ databases">
        <title>The complete genome of Emcibacter congregatus ZYLT.</title>
        <authorList>
            <person name="Zhao Z."/>
        </authorList>
    </citation>
    <scope>NUCLEOTIDE SEQUENCE [LARGE SCALE GENOMIC DNA]</scope>
    <source>
        <strain evidence="2">MCCC 1A06723</strain>
    </source>
</reference>
<gene>
    <name evidence="1" type="ORF">FIV46_16735</name>
</gene>
<evidence type="ECO:0000313" key="1">
    <source>
        <dbReference type="EMBL" id="TPD57748.1"/>
    </source>
</evidence>
<dbReference type="AlphaFoldDB" id="A0A501PC31"/>
<dbReference type="InterPro" id="IPR006450">
    <property type="entry name" value="Phage_HK97_gp6-like"/>
</dbReference>
<keyword evidence="2" id="KW-1185">Reference proteome</keyword>
<dbReference type="CDD" id="cd08054">
    <property type="entry name" value="gp6"/>
    <property type="match status" value="1"/>
</dbReference>
<dbReference type="NCBIfam" id="TIGR02215">
    <property type="entry name" value="phage_chp_gp8"/>
    <property type="match status" value="1"/>
</dbReference>
<dbReference type="NCBIfam" id="TIGR01560">
    <property type="entry name" value="put_DNA_pack"/>
    <property type="match status" value="1"/>
</dbReference>
<dbReference type="EMBL" id="VFIY01000018">
    <property type="protein sequence ID" value="TPD57748.1"/>
    <property type="molecule type" value="Genomic_DNA"/>
</dbReference>
<dbReference type="OrthoDB" id="7162439at2"/>